<reference evidence="1" key="1">
    <citation type="submission" date="2021-05" db="EMBL/GenBank/DDBJ databases">
        <authorList>
            <person name="Pietrasiak N."/>
            <person name="Ward R."/>
            <person name="Stajich J.E."/>
            <person name="Kurbessoian T."/>
        </authorList>
    </citation>
    <scope>NUCLEOTIDE SEQUENCE</scope>
    <source>
        <strain evidence="1">GSE-TBD4-15B</strain>
    </source>
</reference>
<dbReference type="AlphaFoldDB" id="A0A951PBW0"/>
<protein>
    <recommendedName>
        <fullName evidence="3">ApeA N-terminal domain-containing protein</fullName>
    </recommendedName>
</protein>
<gene>
    <name evidence="1" type="ORF">KME07_13045</name>
</gene>
<accession>A0A951PBW0</accession>
<organism evidence="1 2">
    <name type="scientific">Pegethrix bostrychoides GSE-TBD4-15B</name>
    <dbReference type="NCBI Taxonomy" id="2839662"/>
    <lineage>
        <taxon>Bacteria</taxon>
        <taxon>Bacillati</taxon>
        <taxon>Cyanobacteriota</taxon>
        <taxon>Cyanophyceae</taxon>
        <taxon>Oculatellales</taxon>
        <taxon>Oculatellaceae</taxon>
        <taxon>Pegethrix</taxon>
    </lineage>
</organism>
<proteinExistence type="predicted"/>
<evidence type="ECO:0000313" key="1">
    <source>
        <dbReference type="EMBL" id="MBW4466345.1"/>
    </source>
</evidence>
<evidence type="ECO:0008006" key="3">
    <source>
        <dbReference type="Google" id="ProtNLM"/>
    </source>
</evidence>
<sequence>MFPRPQDLLLVERVKLYDNVAQINDCQGRLLAELQIYPSPRLNWEFEMLGEVQCNFPAINFNNISEYTAEIQGYMFILEQPYQTGDFSGLGPLRAARGIANRAVYGNINSSAHKFTFCLPNARFQYRNNRQSRLFKTVNEQRTRREVQRAEEGRFVDLRIDDAWNIRLEIKQNALSWLDLGSQNIGTLITTLGELYQPAYNATQPETLAHLQSITFAEGLKRLNELGRLLSYLNGGFTAPLYVEGQQYTGGETVVQTVSVAAQIRQTTSLDRLGQSWNAHDSDLEAYVSCLPAFERMMQNQVWQDAFDFFLIKYFQVIQNFSWQIAASEIGSVLERLSYTILVEEEFDATRRANIELLFRVGKQSDAKKYWKLGNNSGQENLTLTGKRLALLLERIGLTRQRGYSDVDDVQLFLDVRNDSVHPRVSSIALEDRWTSINKAIQWADEVMLWRLGYPGRYLNRSPHLQLSISPRYDLSNRSPNW</sequence>
<comment type="caution">
    <text evidence="1">The sequence shown here is derived from an EMBL/GenBank/DDBJ whole genome shotgun (WGS) entry which is preliminary data.</text>
</comment>
<evidence type="ECO:0000313" key="2">
    <source>
        <dbReference type="Proteomes" id="UP000707356"/>
    </source>
</evidence>
<name>A0A951PBW0_9CYAN</name>
<reference evidence="1" key="2">
    <citation type="journal article" date="2022" name="Microbiol. Resour. Announc.">
        <title>Metagenome Sequencing to Explore Phylogenomics of Terrestrial Cyanobacteria.</title>
        <authorList>
            <person name="Ward R.D."/>
            <person name="Stajich J.E."/>
            <person name="Johansen J.R."/>
            <person name="Huntemann M."/>
            <person name="Clum A."/>
            <person name="Foster B."/>
            <person name="Foster B."/>
            <person name="Roux S."/>
            <person name="Palaniappan K."/>
            <person name="Varghese N."/>
            <person name="Mukherjee S."/>
            <person name="Reddy T.B.K."/>
            <person name="Daum C."/>
            <person name="Copeland A."/>
            <person name="Chen I.A."/>
            <person name="Ivanova N.N."/>
            <person name="Kyrpides N.C."/>
            <person name="Shapiro N."/>
            <person name="Eloe-Fadrosh E.A."/>
            <person name="Pietrasiak N."/>
        </authorList>
    </citation>
    <scope>NUCLEOTIDE SEQUENCE</scope>
    <source>
        <strain evidence="1">GSE-TBD4-15B</strain>
    </source>
</reference>
<dbReference type="EMBL" id="JAHHHV010000067">
    <property type="protein sequence ID" value="MBW4466345.1"/>
    <property type="molecule type" value="Genomic_DNA"/>
</dbReference>
<dbReference type="Proteomes" id="UP000707356">
    <property type="component" value="Unassembled WGS sequence"/>
</dbReference>